<evidence type="ECO:0000256" key="8">
    <source>
        <dbReference type="SAM" id="SignalP"/>
    </source>
</evidence>
<keyword evidence="5 8" id="KW-0732">Signal</keyword>
<protein>
    <recommendedName>
        <fullName evidence="9">Bifunctional inhibitor/plant lipid transfer protein/seed storage helical domain-containing protein</fullName>
    </recommendedName>
</protein>
<feature type="region of interest" description="Disordered" evidence="7">
    <location>
        <begin position="107"/>
        <end position="135"/>
    </location>
</feature>
<reference evidence="10" key="1">
    <citation type="journal article" date="2020" name="bioRxiv">
        <title>Hybrid origin of Populus tomentosa Carr. identified through genome sequencing and phylogenomic analysis.</title>
        <authorList>
            <person name="An X."/>
            <person name="Gao K."/>
            <person name="Chen Z."/>
            <person name="Li J."/>
            <person name="Yang X."/>
            <person name="Yang X."/>
            <person name="Zhou J."/>
            <person name="Guo T."/>
            <person name="Zhao T."/>
            <person name="Huang S."/>
            <person name="Miao D."/>
            <person name="Khan W.U."/>
            <person name="Rao P."/>
            <person name="Ye M."/>
            <person name="Lei B."/>
            <person name="Liao W."/>
            <person name="Wang J."/>
            <person name="Ji L."/>
            <person name="Li Y."/>
            <person name="Guo B."/>
            <person name="Mustafa N.S."/>
            <person name="Li S."/>
            <person name="Yun Q."/>
            <person name="Keller S.R."/>
            <person name="Mao J."/>
            <person name="Zhang R."/>
            <person name="Strauss S.H."/>
        </authorList>
    </citation>
    <scope>NUCLEOTIDE SEQUENCE</scope>
    <source>
        <strain evidence="10">GM15</strain>
        <tissue evidence="10">Leaf</tissue>
    </source>
</reference>
<dbReference type="Pfam" id="PF14368">
    <property type="entry name" value="LTP_2"/>
    <property type="match status" value="1"/>
</dbReference>
<keyword evidence="6" id="KW-0449">Lipoprotein</keyword>
<sequence>MASSGTRVGLVLLLVATTCGGAMAQSSCTNTLTSLAPCLNYITGNSTSPSSSCCSQLGNVVQTSPLCLCLLLNNSGASLGINVNQTLALNLPGSCKVQTPPISQCNAATAPTASATPPVSSPASSPADSSDQTPEPALTLHQHQTFLQLQELALKRSRHQLEHLMEVLSKHPFILCSSFSLWHGVVQLLPNSESQKWFVPVGLYFESFQSDLCPFGSLIMITGSYLFLYNAVKDDSFLEDEACASSSASRLLWNNEIFRELH</sequence>
<feature type="chain" id="PRO_5036482178" description="Bifunctional inhibitor/plant lipid transfer protein/seed storage helical domain-containing protein" evidence="8">
    <location>
        <begin position="25"/>
        <end position="262"/>
    </location>
</feature>
<evidence type="ECO:0000256" key="1">
    <source>
        <dbReference type="ARBA" id="ARBA00004609"/>
    </source>
</evidence>
<organism evidence="10 11">
    <name type="scientific">Populus tomentosa</name>
    <name type="common">Chinese white poplar</name>
    <dbReference type="NCBI Taxonomy" id="118781"/>
    <lineage>
        <taxon>Eukaryota</taxon>
        <taxon>Viridiplantae</taxon>
        <taxon>Streptophyta</taxon>
        <taxon>Embryophyta</taxon>
        <taxon>Tracheophyta</taxon>
        <taxon>Spermatophyta</taxon>
        <taxon>Magnoliopsida</taxon>
        <taxon>eudicotyledons</taxon>
        <taxon>Gunneridae</taxon>
        <taxon>Pentapetalae</taxon>
        <taxon>rosids</taxon>
        <taxon>fabids</taxon>
        <taxon>Malpighiales</taxon>
        <taxon>Salicaceae</taxon>
        <taxon>Saliceae</taxon>
        <taxon>Populus</taxon>
    </lineage>
</organism>
<dbReference type="EMBL" id="JAAWWB010000003">
    <property type="protein sequence ID" value="KAG6785893.1"/>
    <property type="molecule type" value="Genomic_DNA"/>
</dbReference>
<keyword evidence="3" id="KW-1003">Cell membrane</keyword>
<dbReference type="SMART" id="SM00499">
    <property type="entry name" value="AAI"/>
    <property type="match status" value="1"/>
</dbReference>
<evidence type="ECO:0000256" key="7">
    <source>
        <dbReference type="SAM" id="MobiDB-lite"/>
    </source>
</evidence>
<dbReference type="Proteomes" id="UP000886885">
    <property type="component" value="Chromosome 2A"/>
</dbReference>
<feature type="domain" description="Bifunctional inhibitor/plant lipid transfer protein/seed storage helical" evidence="9">
    <location>
        <begin position="28"/>
        <end position="105"/>
    </location>
</feature>
<accession>A0A8X8AA84</accession>
<dbReference type="InterPro" id="IPR043325">
    <property type="entry name" value="LTSS"/>
</dbReference>
<evidence type="ECO:0000256" key="5">
    <source>
        <dbReference type="ARBA" id="ARBA00022729"/>
    </source>
</evidence>
<dbReference type="OrthoDB" id="911994at2759"/>
<evidence type="ECO:0000313" key="11">
    <source>
        <dbReference type="Proteomes" id="UP000886885"/>
    </source>
</evidence>
<comment type="similarity">
    <text evidence="2">Belongs to the plant LTP family.</text>
</comment>
<proteinExistence type="inferred from homology"/>
<comment type="caution">
    <text evidence="10">The sequence shown here is derived from an EMBL/GenBank/DDBJ whole genome shotgun (WGS) entry which is preliminary data.</text>
</comment>
<evidence type="ECO:0000256" key="3">
    <source>
        <dbReference type="ARBA" id="ARBA00022475"/>
    </source>
</evidence>
<gene>
    <name evidence="10" type="ORF">POTOM_007484</name>
</gene>
<dbReference type="AlphaFoldDB" id="A0A8X8AA84"/>
<evidence type="ECO:0000313" key="10">
    <source>
        <dbReference type="EMBL" id="KAG6785893.1"/>
    </source>
</evidence>
<name>A0A8X8AA84_POPTO</name>
<evidence type="ECO:0000259" key="9">
    <source>
        <dbReference type="SMART" id="SM00499"/>
    </source>
</evidence>
<dbReference type="GO" id="GO:0005886">
    <property type="term" value="C:plasma membrane"/>
    <property type="evidence" value="ECO:0007669"/>
    <property type="project" value="UniProtKB-SubCell"/>
</dbReference>
<comment type="subcellular location">
    <subcellularLocation>
        <location evidence="1">Cell membrane</location>
        <topology evidence="1">Lipid-anchor</topology>
        <topology evidence="1">GPI-anchor</topology>
    </subcellularLocation>
</comment>
<evidence type="ECO:0000256" key="6">
    <source>
        <dbReference type="ARBA" id="ARBA00023288"/>
    </source>
</evidence>
<keyword evidence="4" id="KW-0325">Glycoprotein</keyword>
<evidence type="ECO:0000256" key="4">
    <source>
        <dbReference type="ARBA" id="ARBA00022622"/>
    </source>
</evidence>
<dbReference type="CDD" id="cd00010">
    <property type="entry name" value="AAI_LTSS"/>
    <property type="match status" value="1"/>
</dbReference>
<keyword evidence="11" id="KW-1185">Reference proteome</keyword>
<keyword evidence="4" id="KW-0472">Membrane</keyword>
<dbReference type="FunFam" id="1.10.110.10:FF:000001">
    <property type="entry name" value="Bifunctional inhibitor/lipid-transfer protein/seed storage 2S albumin superfamily protein"/>
    <property type="match status" value="1"/>
</dbReference>
<feature type="signal peptide" evidence="8">
    <location>
        <begin position="1"/>
        <end position="24"/>
    </location>
</feature>
<dbReference type="InterPro" id="IPR016140">
    <property type="entry name" value="Bifunc_inhib/LTP/seed_store"/>
</dbReference>
<dbReference type="GO" id="GO:0098552">
    <property type="term" value="C:side of membrane"/>
    <property type="evidence" value="ECO:0007669"/>
    <property type="project" value="UniProtKB-KW"/>
</dbReference>
<dbReference type="PANTHER" id="PTHR33044">
    <property type="entry name" value="BIFUNCTIONAL INHIBITOR/LIPID-TRANSFER PROTEIN/SEED STORAGE 2S ALBUMIN SUPERFAMILY PROTEIN-RELATED"/>
    <property type="match status" value="1"/>
</dbReference>
<evidence type="ECO:0000256" key="2">
    <source>
        <dbReference type="ARBA" id="ARBA00009748"/>
    </source>
</evidence>
<keyword evidence="4" id="KW-0336">GPI-anchor</keyword>